<dbReference type="PROSITE" id="PS00138">
    <property type="entry name" value="SUBTILASE_SER"/>
    <property type="match status" value="1"/>
</dbReference>
<dbReference type="InterPro" id="IPR010259">
    <property type="entry name" value="S8pro/Inhibitor_I9"/>
</dbReference>
<reference evidence="10 11" key="1">
    <citation type="submission" date="2019-02" db="EMBL/GenBank/DDBJ databases">
        <title>Genome sequencing of the rare red list fungi Phlebia centrifuga.</title>
        <authorList>
            <person name="Buettner E."/>
            <person name="Kellner H."/>
        </authorList>
    </citation>
    <scope>NUCLEOTIDE SEQUENCE [LARGE SCALE GENOMIC DNA]</scope>
    <source>
        <strain evidence="10 11">DSM 108282</strain>
    </source>
</reference>
<organism evidence="10 11">
    <name type="scientific">Hermanssonia centrifuga</name>
    <dbReference type="NCBI Taxonomy" id="98765"/>
    <lineage>
        <taxon>Eukaryota</taxon>
        <taxon>Fungi</taxon>
        <taxon>Dikarya</taxon>
        <taxon>Basidiomycota</taxon>
        <taxon>Agaricomycotina</taxon>
        <taxon>Agaricomycetes</taxon>
        <taxon>Polyporales</taxon>
        <taxon>Meruliaceae</taxon>
        <taxon>Hermanssonia</taxon>
    </lineage>
</organism>
<dbReference type="Pfam" id="PF05922">
    <property type="entry name" value="Inhibitor_I9"/>
    <property type="match status" value="1"/>
</dbReference>
<dbReference type="PANTHER" id="PTHR43806">
    <property type="entry name" value="PEPTIDASE S8"/>
    <property type="match status" value="1"/>
</dbReference>
<dbReference type="Pfam" id="PF00082">
    <property type="entry name" value="Peptidase_S8"/>
    <property type="match status" value="1"/>
</dbReference>
<evidence type="ECO:0008006" key="12">
    <source>
        <dbReference type="Google" id="ProtNLM"/>
    </source>
</evidence>
<dbReference type="InterPro" id="IPR023827">
    <property type="entry name" value="Peptidase_S8_Asp-AS"/>
</dbReference>
<dbReference type="GO" id="GO:0004252">
    <property type="term" value="F:serine-type endopeptidase activity"/>
    <property type="evidence" value="ECO:0007669"/>
    <property type="project" value="UniProtKB-UniRule"/>
</dbReference>
<dbReference type="PROSITE" id="PS00137">
    <property type="entry name" value="SUBTILASE_HIS"/>
    <property type="match status" value="1"/>
</dbReference>
<dbReference type="InterPro" id="IPR050131">
    <property type="entry name" value="Peptidase_S8_subtilisin-like"/>
</dbReference>
<comment type="caution">
    <text evidence="10">The sequence shown here is derived from an EMBL/GenBank/DDBJ whole genome shotgun (WGS) entry which is preliminary data.</text>
</comment>
<evidence type="ECO:0000256" key="2">
    <source>
        <dbReference type="ARBA" id="ARBA00022670"/>
    </source>
</evidence>
<evidence type="ECO:0000259" key="8">
    <source>
        <dbReference type="Pfam" id="PF00082"/>
    </source>
</evidence>
<dbReference type="InterPro" id="IPR023828">
    <property type="entry name" value="Peptidase_S8_Ser-AS"/>
</dbReference>
<dbReference type="CDD" id="cd04077">
    <property type="entry name" value="Peptidases_S8_PCSK9_ProteinaseK_like"/>
    <property type="match status" value="1"/>
</dbReference>
<keyword evidence="3 5" id="KW-0378">Hydrolase</keyword>
<dbReference type="InterPro" id="IPR034193">
    <property type="entry name" value="PCSK9_ProteinaseK-like"/>
</dbReference>
<dbReference type="InterPro" id="IPR037045">
    <property type="entry name" value="S8pro/Inhibitor_I9_sf"/>
</dbReference>
<feature type="signal peptide" evidence="7">
    <location>
        <begin position="1"/>
        <end position="17"/>
    </location>
</feature>
<dbReference type="AlphaFoldDB" id="A0A4S4KBG7"/>
<dbReference type="Gene3D" id="3.40.50.200">
    <property type="entry name" value="Peptidase S8/S53 domain"/>
    <property type="match status" value="1"/>
</dbReference>
<comment type="similarity">
    <text evidence="1 5 6">Belongs to the peptidase S8 family.</text>
</comment>
<evidence type="ECO:0000313" key="10">
    <source>
        <dbReference type="EMBL" id="THG94677.1"/>
    </source>
</evidence>
<dbReference type="EMBL" id="SGPJ01000412">
    <property type="protein sequence ID" value="THG94677.1"/>
    <property type="molecule type" value="Genomic_DNA"/>
</dbReference>
<evidence type="ECO:0000256" key="5">
    <source>
        <dbReference type="PROSITE-ProRule" id="PRU01240"/>
    </source>
</evidence>
<dbReference type="InterPro" id="IPR015500">
    <property type="entry name" value="Peptidase_S8_subtilisin-rel"/>
</dbReference>
<dbReference type="GO" id="GO:0005615">
    <property type="term" value="C:extracellular space"/>
    <property type="evidence" value="ECO:0007669"/>
    <property type="project" value="TreeGrafter"/>
</dbReference>
<dbReference type="SUPFAM" id="SSF52743">
    <property type="entry name" value="Subtilisin-like"/>
    <property type="match status" value="1"/>
</dbReference>
<dbReference type="PANTHER" id="PTHR43806:SF11">
    <property type="entry name" value="CEREVISIN-RELATED"/>
    <property type="match status" value="1"/>
</dbReference>
<dbReference type="PRINTS" id="PR00723">
    <property type="entry name" value="SUBTILISIN"/>
</dbReference>
<evidence type="ECO:0000256" key="3">
    <source>
        <dbReference type="ARBA" id="ARBA00022801"/>
    </source>
</evidence>
<dbReference type="SUPFAM" id="SSF54897">
    <property type="entry name" value="Protease propeptides/inhibitors"/>
    <property type="match status" value="1"/>
</dbReference>
<evidence type="ECO:0000313" key="11">
    <source>
        <dbReference type="Proteomes" id="UP000309038"/>
    </source>
</evidence>
<proteinExistence type="inferred from homology"/>
<dbReference type="Proteomes" id="UP000309038">
    <property type="component" value="Unassembled WGS sequence"/>
</dbReference>
<dbReference type="Gene3D" id="3.30.70.80">
    <property type="entry name" value="Peptidase S8 propeptide/proteinase inhibitor I9"/>
    <property type="match status" value="1"/>
</dbReference>
<feature type="active site" description="Charge relay system" evidence="5">
    <location>
        <position position="187"/>
    </location>
</feature>
<dbReference type="InterPro" id="IPR036852">
    <property type="entry name" value="Peptidase_S8/S53_dom_sf"/>
</dbReference>
<gene>
    <name evidence="10" type="ORF">EW026_g6835</name>
</gene>
<evidence type="ECO:0000256" key="6">
    <source>
        <dbReference type="RuleBase" id="RU003355"/>
    </source>
</evidence>
<keyword evidence="7" id="KW-0732">Signal</keyword>
<sequence>MPSIYLTLLAVALGAAASPLSTNYHDIPREWSPIAMAPLLVAEHPHGTVNNSYIVMLKSNIAPALMQNHMNFVQQSHEALPLAGDDELSAGLRHVYDSQIKGYAGAFSEGVIDRIRQMPEVQYIEKDQIVRTLEVPNGVDSDKPKTQVGAPWGLARVSHRQKLTLGTFTKYVYDTKGGEGVDVYVVDTGINVDHVEFEGRASWGKTIPQNDVDEDGNGHGTHCAGTIASAKYGVAKAAHVIAVKKEFASTGKTSHKGSVANMSLGGGKSRALDDAVNAAVDEGLHFAVAAGNDNRDACSYSPAAAENAVTVGASTIGDDRAYFSNFGKCVDVFAPGLNIKSTYIGSKYATTTMSGTSMASPHTAGVLAYLLSLYPSKSFNPEVSPDLVPASLALFAPSSFSNMYTFVHAALPSWVTSVMPSPALVEEVAPVPKEPQTLSPKQLKKALLALSTPDTFLELPADTPNLLIFNNATA</sequence>
<feature type="domain" description="Inhibitor I9" evidence="9">
    <location>
        <begin position="52"/>
        <end position="132"/>
    </location>
</feature>
<dbReference type="FunFam" id="3.40.50.200:FF:000014">
    <property type="entry name" value="Proteinase K"/>
    <property type="match status" value="1"/>
</dbReference>
<keyword evidence="11" id="KW-1185">Reference proteome</keyword>
<evidence type="ECO:0000259" key="9">
    <source>
        <dbReference type="Pfam" id="PF05922"/>
    </source>
</evidence>
<dbReference type="PROSITE" id="PS00136">
    <property type="entry name" value="SUBTILASE_ASP"/>
    <property type="match status" value="1"/>
</dbReference>
<keyword evidence="4 5" id="KW-0720">Serine protease</keyword>
<dbReference type="InterPro" id="IPR022398">
    <property type="entry name" value="Peptidase_S8_His-AS"/>
</dbReference>
<keyword evidence="2 5" id="KW-0645">Protease</keyword>
<dbReference type="GO" id="GO:0006508">
    <property type="term" value="P:proteolysis"/>
    <property type="evidence" value="ECO:0007669"/>
    <property type="project" value="UniProtKB-KW"/>
</dbReference>
<evidence type="ECO:0000256" key="4">
    <source>
        <dbReference type="ARBA" id="ARBA00022825"/>
    </source>
</evidence>
<evidence type="ECO:0000256" key="7">
    <source>
        <dbReference type="SAM" id="SignalP"/>
    </source>
</evidence>
<feature type="chain" id="PRO_5020766193" description="Subtilisin-like serine protease" evidence="7">
    <location>
        <begin position="18"/>
        <end position="474"/>
    </location>
</feature>
<feature type="domain" description="Peptidase S8/S53" evidence="8">
    <location>
        <begin position="178"/>
        <end position="381"/>
    </location>
</feature>
<feature type="active site" description="Charge relay system" evidence="5">
    <location>
        <position position="357"/>
    </location>
</feature>
<feature type="active site" description="Charge relay system" evidence="5">
    <location>
        <position position="219"/>
    </location>
</feature>
<protein>
    <recommendedName>
        <fullName evidence="12">Subtilisin-like serine protease</fullName>
    </recommendedName>
</protein>
<name>A0A4S4KBG7_9APHY</name>
<accession>A0A4S4KBG7</accession>
<dbReference type="PROSITE" id="PS51892">
    <property type="entry name" value="SUBTILASE"/>
    <property type="match status" value="1"/>
</dbReference>
<evidence type="ECO:0000256" key="1">
    <source>
        <dbReference type="ARBA" id="ARBA00011073"/>
    </source>
</evidence>
<dbReference type="InterPro" id="IPR000209">
    <property type="entry name" value="Peptidase_S8/S53_dom"/>
</dbReference>